<feature type="region of interest" description="Disordered" evidence="7">
    <location>
        <begin position="400"/>
        <end position="440"/>
    </location>
</feature>
<keyword evidence="4" id="KW-0249">Electron transport</keyword>
<feature type="compositionally biased region" description="Low complexity" evidence="7">
    <location>
        <begin position="410"/>
        <end position="420"/>
    </location>
</feature>
<dbReference type="SMART" id="SM00664">
    <property type="entry name" value="DoH"/>
    <property type="match status" value="1"/>
</dbReference>
<evidence type="ECO:0000256" key="1">
    <source>
        <dbReference type="ARBA" id="ARBA00004370"/>
    </source>
</evidence>
<feature type="domain" description="Cytochrome b561" evidence="11">
    <location>
        <begin position="245"/>
        <end position="364"/>
    </location>
</feature>
<dbReference type="CDD" id="cd09630">
    <property type="entry name" value="CDH_like_cytochrome"/>
    <property type="match status" value="1"/>
</dbReference>
<keyword evidence="2" id="KW-0813">Transport</keyword>
<feature type="region of interest" description="Disordered" evidence="7">
    <location>
        <begin position="195"/>
        <end position="224"/>
    </location>
</feature>
<dbReference type="PANTHER" id="PTHR47797:SF4">
    <property type="entry name" value="DOMON DOMAIN-CONTAINING PROTEIN"/>
    <property type="match status" value="1"/>
</dbReference>
<feature type="transmembrane region" description="Helical" evidence="8">
    <location>
        <begin position="275"/>
        <end position="297"/>
    </location>
</feature>
<feature type="compositionally biased region" description="Low complexity" evidence="7">
    <location>
        <begin position="195"/>
        <end position="209"/>
    </location>
</feature>
<dbReference type="Gene3D" id="2.60.40.1210">
    <property type="entry name" value="Cellobiose dehydrogenase, cytochrome domain"/>
    <property type="match status" value="1"/>
</dbReference>
<dbReference type="InterPro" id="IPR005018">
    <property type="entry name" value="DOMON_domain"/>
</dbReference>
<feature type="chain" id="PRO_5042969948" description="DOMON domain-containing protein" evidence="9">
    <location>
        <begin position="24"/>
        <end position="440"/>
    </location>
</feature>
<dbReference type="CDD" id="cd08760">
    <property type="entry name" value="Cyt_b561_FRRS1_like"/>
    <property type="match status" value="1"/>
</dbReference>
<dbReference type="GO" id="GO:0016020">
    <property type="term" value="C:membrane"/>
    <property type="evidence" value="ECO:0007669"/>
    <property type="project" value="UniProtKB-SubCell"/>
</dbReference>
<evidence type="ECO:0000313" key="12">
    <source>
        <dbReference type="EMBL" id="KAK3937179.1"/>
    </source>
</evidence>
<dbReference type="InterPro" id="IPR015920">
    <property type="entry name" value="Cellobiose_DH-like_cyt"/>
</dbReference>
<feature type="transmembrane region" description="Helical" evidence="8">
    <location>
        <begin position="347"/>
        <end position="368"/>
    </location>
</feature>
<reference evidence="13" key="1">
    <citation type="journal article" date="2023" name="Mol. Phylogenet. Evol.">
        <title>Genome-scale phylogeny and comparative genomics of the fungal order Sordariales.</title>
        <authorList>
            <person name="Hensen N."/>
            <person name="Bonometti L."/>
            <person name="Westerberg I."/>
            <person name="Brannstrom I.O."/>
            <person name="Guillou S."/>
            <person name="Cros-Aarteil S."/>
            <person name="Calhoun S."/>
            <person name="Haridas S."/>
            <person name="Kuo A."/>
            <person name="Mondo S."/>
            <person name="Pangilinan J."/>
            <person name="Riley R."/>
            <person name="LaButti K."/>
            <person name="Andreopoulos B."/>
            <person name="Lipzen A."/>
            <person name="Chen C."/>
            <person name="Yan M."/>
            <person name="Daum C."/>
            <person name="Ng V."/>
            <person name="Clum A."/>
            <person name="Steindorff A."/>
            <person name="Ohm R.A."/>
            <person name="Martin F."/>
            <person name="Silar P."/>
            <person name="Natvig D.O."/>
            <person name="Lalanne C."/>
            <person name="Gautier V."/>
            <person name="Ament-Velasquez S.L."/>
            <person name="Kruys A."/>
            <person name="Hutchinson M.I."/>
            <person name="Powell A.J."/>
            <person name="Barry K."/>
            <person name="Miller A.N."/>
            <person name="Grigoriev I.V."/>
            <person name="Debuchy R."/>
            <person name="Gladieux P."/>
            <person name="Hiltunen Thoren M."/>
            <person name="Johannesson H."/>
        </authorList>
    </citation>
    <scope>NUCLEOTIDE SEQUENCE [LARGE SCALE GENOMIC DNA]</scope>
    <source>
        <strain evidence="13">CBS 340.73</strain>
    </source>
</reference>
<keyword evidence="5 8" id="KW-1133">Transmembrane helix</keyword>
<evidence type="ECO:0000256" key="5">
    <source>
        <dbReference type="ARBA" id="ARBA00022989"/>
    </source>
</evidence>
<evidence type="ECO:0000256" key="8">
    <source>
        <dbReference type="SAM" id="Phobius"/>
    </source>
</evidence>
<keyword evidence="9" id="KW-0732">Signal</keyword>
<evidence type="ECO:0000256" key="3">
    <source>
        <dbReference type="ARBA" id="ARBA00022692"/>
    </source>
</evidence>
<proteinExistence type="predicted"/>
<accession>A0AAN6N178</accession>
<comment type="caution">
    <text evidence="12">The sequence shown here is derived from an EMBL/GenBank/DDBJ whole genome shotgun (WGS) entry which is preliminary data.</text>
</comment>
<dbReference type="SMART" id="SM00665">
    <property type="entry name" value="B561"/>
    <property type="match status" value="1"/>
</dbReference>
<dbReference type="Proteomes" id="UP001303473">
    <property type="component" value="Unassembled WGS sequence"/>
</dbReference>
<feature type="transmembrane region" description="Helical" evidence="8">
    <location>
        <begin position="374"/>
        <end position="391"/>
    </location>
</feature>
<evidence type="ECO:0000256" key="2">
    <source>
        <dbReference type="ARBA" id="ARBA00022448"/>
    </source>
</evidence>
<comment type="subcellular location">
    <subcellularLocation>
        <location evidence="1">Membrane</location>
    </subcellularLocation>
</comment>
<name>A0AAN6N178_9PEZI</name>
<evidence type="ECO:0000259" key="10">
    <source>
        <dbReference type="SMART" id="SM00664"/>
    </source>
</evidence>
<dbReference type="Gene3D" id="1.20.120.1770">
    <property type="match status" value="1"/>
</dbReference>
<feature type="domain" description="DOMON" evidence="10">
    <location>
        <begin position="66"/>
        <end position="161"/>
    </location>
</feature>
<evidence type="ECO:0008006" key="14">
    <source>
        <dbReference type="Google" id="ProtNLM"/>
    </source>
</evidence>
<keyword evidence="3 8" id="KW-0812">Transmembrane</keyword>
<evidence type="ECO:0000256" key="4">
    <source>
        <dbReference type="ARBA" id="ARBA00022982"/>
    </source>
</evidence>
<evidence type="ECO:0000256" key="6">
    <source>
        <dbReference type="ARBA" id="ARBA00023136"/>
    </source>
</evidence>
<feature type="compositionally biased region" description="Gly residues" evidence="7">
    <location>
        <begin position="210"/>
        <end position="224"/>
    </location>
</feature>
<dbReference type="AlphaFoldDB" id="A0AAN6N178"/>
<feature type="transmembrane region" description="Helical" evidence="8">
    <location>
        <begin position="309"/>
        <end position="327"/>
    </location>
</feature>
<keyword evidence="13" id="KW-1185">Reference proteome</keyword>
<sequence length="440" mass="45531">MKTSSRPLSAAALLLLCAGVIHGSTLQYCPSNAGSVCYSVGVPTSSASSGSGNIYFQISAPTSYEWVALGTGSSMAGSNIFLMYQDGSGNLTLSPRRGANHVEPQLDTSSTAAKLTLLAGSGVSSDGNTMVANVKCANCETWSGGTLSLTSSSSGWIAAWKQGSSLATKSQSANIAQHDDTATFQLDLTKATVSSDSNPFVGSSSSSSGSGSGSGTGSGSGSGSDSGSGVTVVSASKLNNTVLVAHGVIMALVMAALYPLGSVLMPLLGKWWVHAAWQTVTFCLMWVGFGLGVQTAMDRSMLFQQAHTILGTVVTCLLVVQPVLGLLHHRHYLAHKSRGLVSHAHIWYGRTLIVLGIVNGGLGLQLALAPNSLIIAYSVVAGVIFLCYIATKLLTGRQRQLGGGTRKDGTGSPRSTGGRSSSREVPRRPYQDSRRGERHV</sequence>
<evidence type="ECO:0000313" key="13">
    <source>
        <dbReference type="Proteomes" id="UP001303473"/>
    </source>
</evidence>
<evidence type="ECO:0000256" key="7">
    <source>
        <dbReference type="SAM" id="MobiDB-lite"/>
    </source>
</evidence>
<protein>
    <recommendedName>
        <fullName evidence="14">DOMON domain-containing protein</fullName>
    </recommendedName>
</protein>
<feature type="compositionally biased region" description="Basic and acidic residues" evidence="7">
    <location>
        <begin position="421"/>
        <end position="440"/>
    </location>
</feature>
<dbReference type="EMBL" id="MU853861">
    <property type="protein sequence ID" value="KAK3937179.1"/>
    <property type="molecule type" value="Genomic_DNA"/>
</dbReference>
<feature type="transmembrane region" description="Helical" evidence="8">
    <location>
        <begin position="243"/>
        <end position="268"/>
    </location>
</feature>
<feature type="signal peptide" evidence="9">
    <location>
        <begin position="1"/>
        <end position="23"/>
    </location>
</feature>
<dbReference type="PANTHER" id="PTHR47797">
    <property type="entry name" value="DEHYDROGENASE, PUTATIVE (AFU_ORTHOLOGUE AFUA_8G05805)-RELATED"/>
    <property type="match status" value="1"/>
</dbReference>
<gene>
    <name evidence="12" type="ORF">QBC46DRAFT_16871</name>
</gene>
<dbReference type="Pfam" id="PF16010">
    <property type="entry name" value="CDH-cyt"/>
    <property type="match status" value="1"/>
</dbReference>
<dbReference type="InterPro" id="IPR006593">
    <property type="entry name" value="Cyt_b561/ferric_Rdtase_TM"/>
</dbReference>
<dbReference type="SUPFAM" id="SSF49344">
    <property type="entry name" value="CBD9-like"/>
    <property type="match status" value="1"/>
</dbReference>
<evidence type="ECO:0000256" key="9">
    <source>
        <dbReference type="SAM" id="SignalP"/>
    </source>
</evidence>
<keyword evidence="6 8" id="KW-0472">Membrane</keyword>
<evidence type="ECO:0000259" key="11">
    <source>
        <dbReference type="SMART" id="SM00665"/>
    </source>
</evidence>
<organism evidence="12 13">
    <name type="scientific">Diplogelasinospora grovesii</name>
    <dbReference type="NCBI Taxonomy" id="303347"/>
    <lineage>
        <taxon>Eukaryota</taxon>
        <taxon>Fungi</taxon>
        <taxon>Dikarya</taxon>
        <taxon>Ascomycota</taxon>
        <taxon>Pezizomycotina</taxon>
        <taxon>Sordariomycetes</taxon>
        <taxon>Sordariomycetidae</taxon>
        <taxon>Sordariales</taxon>
        <taxon>Diplogelasinosporaceae</taxon>
        <taxon>Diplogelasinospora</taxon>
    </lineage>
</organism>